<dbReference type="Pfam" id="PF24597">
    <property type="entry name" value="TPR_DOP1_M"/>
    <property type="match status" value="1"/>
</dbReference>
<evidence type="ECO:0000256" key="5">
    <source>
        <dbReference type="ARBA" id="ARBA00023136"/>
    </source>
</evidence>
<keyword evidence="2" id="KW-0813">Transport</keyword>
<evidence type="ECO:0000259" key="9">
    <source>
        <dbReference type="Pfam" id="PF24597"/>
    </source>
</evidence>
<dbReference type="InterPro" id="IPR040314">
    <property type="entry name" value="DOP1"/>
</dbReference>
<dbReference type="EMBL" id="JAWDJO010000186">
    <property type="protein sequence ID" value="KAL1890367.1"/>
    <property type="molecule type" value="Genomic_DNA"/>
</dbReference>
<dbReference type="Pfam" id="PF24598">
    <property type="entry name" value="DOP1_C"/>
    <property type="match status" value="1"/>
</dbReference>
<dbReference type="Pfam" id="PF04118">
    <property type="entry name" value="Dopey_N"/>
    <property type="match status" value="1"/>
</dbReference>
<dbReference type="SUPFAM" id="SSF48371">
    <property type="entry name" value="ARM repeat"/>
    <property type="match status" value="1"/>
</dbReference>
<dbReference type="PANTHER" id="PTHR14042">
    <property type="entry name" value="DOPEY-RELATED"/>
    <property type="match status" value="1"/>
</dbReference>
<dbReference type="Proteomes" id="UP001583280">
    <property type="component" value="Unassembled WGS sequence"/>
</dbReference>
<evidence type="ECO:0000256" key="6">
    <source>
        <dbReference type="ARBA" id="ARBA00046326"/>
    </source>
</evidence>
<evidence type="ECO:0008006" key="13">
    <source>
        <dbReference type="Google" id="ProtNLM"/>
    </source>
</evidence>
<evidence type="ECO:0000256" key="1">
    <source>
        <dbReference type="ARBA" id="ARBA00004395"/>
    </source>
</evidence>
<keyword evidence="3" id="KW-0653">Protein transport</keyword>
<evidence type="ECO:0000256" key="3">
    <source>
        <dbReference type="ARBA" id="ARBA00022927"/>
    </source>
</evidence>
<evidence type="ECO:0000256" key="4">
    <source>
        <dbReference type="ARBA" id="ARBA00023034"/>
    </source>
</evidence>
<proteinExistence type="inferred from homology"/>
<evidence type="ECO:0000259" key="8">
    <source>
        <dbReference type="Pfam" id="PF04118"/>
    </source>
</evidence>
<feature type="region of interest" description="Disordered" evidence="7">
    <location>
        <begin position="1"/>
        <end position="39"/>
    </location>
</feature>
<evidence type="ECO:0000259" key="10">
    <source>
        <dbReference type="Pfam" id="PF24598"/>
    </source>
</evidence>
<evidence type="ECO:0000256" key="7">
    <source>
        <dbReference type="SAM" id="MobiDB-lite"/>
    </source>
</evidence>
<keyword evidence="5" id="KW-0472">Membrane</keyword>
<feature type="domain" description="DOP1-like C-terminal" evidence="10">
    <location>
        <begin position="1426"/>
        <end position="1895"/>
    </location>
</feature>
<gene>
    <name evidence="11" type="ORF">Cpir12675_005443</name>
</gene>
<sequence length="1922" mass="211189">MATLEPGSAAHSPTPDSSGRASPIPRQWRNQLSPGDHPSKADKAFRRYAVVVDKALALFETSLDEWADYISFLNRLLKALQARTANMNAVPSRTMVAKRLAQCLNPQLPSGVHQKALEVYGYIFDMIGPEGLSRHLPLYLPGLATTLSFASLSVREPYLDLLERYFLNLSSTALRPAMKSIILGLLPGLEDESSEDFERTLKLIGRFKAAIRPPSAQDIVPGHSTGDDFFWQVLFLASITGQSRRPGALAYMVRNLPRLGHPLSALPGANGASIKHIAVSEKDSEVIAKLPELAAMVTSPEPGLLLRSLAAGLQDDQILIQRGFLDMLVTHLPLHSSILQSVKPGDLELLLRAAVGVVIRRDMSLNRRLWAWFLGPDPTSEAEPEAEVDGAGSDSPPQSASDPRSFAAKTAYFQTYGLSHLVSALLGMINNPSQDLTATERARPFRICLSLMDRWEIGGLIDRDVFLPIIDSVQKFKNTAKTRAEFLEVLRSASVFFDGAETGLIFKSLHDLVVQTITNDKKLRTDDERLGDIRLAVFILANFNVREEEMITLHAPMLAASILCRAKAIKYGRFNTSIGWTVVKEALGVVLILLELTPARAFVSIEDEKAVKVADSDAIVSKAIGDWYEEHHGNIEETEPPYSAAKIKAILFNQACAAFSASLQSPQDATIVVQSYDILAQLLSKVPMNQHTTAPLHDVISSIRMGLLKYPTIPFPTFAAMLATATQIFTVGQITAHELSTHVPALVKHAWSHLAAGDPKYHVEVVRALWLLQSSLSANNHDIEAALCSLIVQDDQNGSFAARSSDSGRTFSVLWSHTLQDHAPEKRGSKAPTGIGLVDLNKMVTSEPRLAGAEAFHVMLTQPLMLMLDALLDERTQLYMTVKMWLNTTIGLDRLLFVFILKFSELPFLSKNGPVLIDSGFQDPAISEEDDVDMCLYLIRTLSNVLDVAPDLLWSLMASNNVSDQHFYNRISKITGKEEVTMQEFLVHVCMHCISCNYVPSDSNLKERESQLCRSALALLSQLLGSSYADSLAQLNLQDALISRLHQSLLGPEPYVQVLLLEVVLVSLKLSVKVDPPAPEIIPEDKWSLNPDAAAKRPPIPMSASTTSLATSTPSLKIPVAPTKPAPPPALLKCLQAGLVSQSTRPVLDSWITFLSACLPLYENSIFQVLIPLVETFCTQISENFQSLQALFGRGVVNVPAISNGPELTLVALINGLEDILLTAHVQLLIEEKQAVTAKSPDQPQGFFGNMVSGVFATDAQQARSATANDRLTVYLAFQDAVRVCFCIWSWGQGSDAATLDQSSSASFAYTSLRIRNRARRLLERLFTVETLECLETVIEIWRKAYGIGSVVSGSEGSSFWDRHQKGIHSGAGVIKLFPALDGSRPKNTMPALFDAIYSRTNPSVLEPSHKSTLTISLQDADLAIFLNEYARSLEDDAMDEIWTDCMTFLKDILANPFPHRQILPLLLDFAATLGAKVEKTNFGELRKMRRELGDIFLRLLTAIFTTRPLTYSEPNSLVPPEKASAVALTPSENADDVIGILADIVPNLAKILVENDRVLSAATTISTNVLQPLLKSKYFPESVSPSTVRLLSELARVPQNQKNWRKDISDAFNDSRFFASDLTRVEKDWLPLLRQWINTDKDRMTELLSRITPPTTAGIVFGVGATSARLEADRRTQLNLRRIATLILASSEDAFVSDLESIAAKLTELLTASARSSPSSATRAEIYMVLRALVLRTSAINLAMLWPVVNSELHAALTSIVAVEGTSAYETYPVPAILQACKLLDVLLCVAPDDFQLHQWLFVTDTIDAVYRPESYHPVALADELSEELGQTAFKSISAPGIESVVHLLAGGPHKRPLIGESGDSVERRDELVAHVLQPFFSQLSIFAFESTYSMGALDKEFCVHGLLKDLFDERTIVKGL</sequence>
<reference evidence="11 12" key="1">
    <citation type="journal article" date="2024" name="IMA Fungus">
        <title>IMA Genome - F19 : A genome assembly and annotation guide to empower mycologists, including annotated draft genome sequences of Ceratocystis pirilliformis, Diaporthe australafricana, Fusarium ophioides, Paecilomyces lecythidis, and Sporothrix stenoceras.</title>
        <authorList>
            <person name="Aylward J."/>
            <person name="Wilson A.M."/>
            <person name="Visagie C.M."/>
            <person name="Spraker J."/>
            <person name="Barnes I."/>
            <person name="Buitendag C."/>
            <person name="Ceriani C."/>
            <person name="Del Mar Angel L."/>
            <person name="du Plessis D."/>
            <person name="Fuchs T."/>
            <person name="Gasser K."/>
            <person name="Kramer D."/>
            <person name="Li W."/>
            <person name="Munsamy K."/>
            <person name="Piso A."/>
            <person name="Price J.L."/>
            <person name="Sonnekus B."/>
            <person name="Thomas C."/>
            <person name="van der Nest A."/>
            <person name="van Dijk A."/>
            <person name="van Heerden A."/>
            <person name="van Vuuren N."/>
            <person name="Yilmaz N."/>
            <person name="Duong T.A."/>
            <person name="van der Merwe N.A."/>
            <person name="Wingfield M.J."/>
            <person name="Wingfield B.D."/>
        </authorList>
    </citation>
    <scope>NUCLEOTIDE SEQUENCE [LARGE SCALE GENOMIC DNA]</scope>
    <source>
        <strain evidence="11 12">CMW 12675</strain>
    </source>
</reference>
<dbReference type="PANTHER" id="PTHR14042:SF24">
    <property type="entry name" value="PROTEIN DOPEY-1 HOMOLOG"/>
    <property type="match status" value="1"/>
</dbReference>
<protein>
    <recommendedName>
        <fullName evidence="13">Protein dopey</fullName>
    </recommendedName>
</protein>
<feature type="domain" description="DOP1 N-terminal" evidence="8">
    <location>
        <begin position="42"/>
        <end position="377"/>
    </location>
</feature>
<evidence type="ECO:0000313" key="12">
    <source>
        <dbReference type="Proteomes" id="UP001583280"/>
    </source>
</evidence>
<keyword evidence="4" id="KW-0333">Golgi apparatus</keyword>
<name>A0ABR3YR12_9PEZI</name>
<dbReference type="InterPro" id="IPR056457">
    <property type="entry name" value="DOP1_C"/>
</dbReference>
<dbReference type="InterPro" id="IPR007249">
    <property type="entry name" value="DOP1_N"/>
</dbReference>
<comment type="similarity">
    <text evidence="6">Belongs to the DOP1 family.</text>
</comment>
<feature type="domain" description="DOP1-like middle TPR" evidence="9">
    <location>
        <begin position="412"/>
        <end position="625"/>
    </location>
</feature>
<dbReference type="InterPro" id="IPR056458">
    <property type="entry name" value="TPR_DOP1_M"/>
</dbReference>
<comment type="subcellular location">
    <subcellularLocation>
        <location evidence="1">Golgi apparatus membrane</location>
        <topology evidence="1">Peripheral membrane protein</topology>
    </subcellularLocation>
</comment>
<comment type="caution">
    <text evidence="11">The sequence shown here is derived from an EMBL/GenBank/DDBJ whole genome shotgun (WGS) entry which is preliminary data.</text>
</comment>
<dbReference type="InterPro" id="IPR016024">
    <property type="entry name" value="ARM-type_fold"/>
</dbReference>
<evidence type="ECO:0000256" key="2">
    <source>
        <dbReference type="ARBA" id="ARBA00022448"/>
    </source>
</evidence>
<evidence type="ECO:0000313" key="11">
    <source>
        <dbReference type="EMBL" id="KAL1890367.1"/>
    </source>
</evidence>
<keyword evidence="12" id="KW-1185">Reference proteome</keyword>
<feature type="region of interest" description="Disordered" evidence="7">
    <location>
        <begin position="381"/>
        <end position="403"/>
    </location>
</feature>
<organism evidence="11 12">
    <name type="scientific">Ceratocystis pirilliformis</name>
    <dbReference type="NCBI Taxonomy" id="259994"/>
    <lineage>
        <taxon>Eukaryota</taxon>
        <taxon>Fungi</taxon>
        <taxon>Dikarya</taxon>
        <taxon>Ascomycota</taxon>
        <taxon>Pezizomycotina</taxon>
        <taxon>Sordariomycetes</taxon>
        <taxon>Hypocreomycetidae</taxon>
        <taxon>Microascales</taxon>
        <taxon>Ceratocystidaceae</taxon>
        <taxon>Ceratocystis</taxon>
    </lineage>
</organism>
<accession>A0ABR3YR12</accession>